<dbReference type="InterPro" id="IPR015813">
    <property type="entry name" value="Pyrv/PenolPyrv_kinase-like_dom"/>
</dbReference>
<dbReference type="Pfam" id="PF00311">
    <property type="entry name" value="PEPcase"/>
    <property type="match status" value="1"/>
</dbReference>
<evidence type="ECO:0000256" key="10">
    <source>
        <dbReference type="PROSITE-ProRule" id="PRU10111"/>
    </source>
</evidence>
<feature type="active site" evidence="11">
    <location>
        <position position="583"/>
    </location>
</feature>
<evidence type="ECO:0000256" key="1">
    <source>
        <dbReference type="ARBA" id="ARBA00001946"/>
    </source>
</evidence>
<dbReference type="HAMAP" id="MF_00595">
    <property type="entry name" value="PEPcase_type1"/>
    <property type="match status" value="1"/>
</dbReference>
<evidence type="ECO:0000256" key="9">
    <source>
        <dbReference type="ARBA" id="ARBA00048995"/>
    </source>
</evidence>
<name>A0A8J4PLL1_9MYCE</name>
<dbReference type="FunFam" id="1.20.1440.90:FF:000001">
    <property type="entry name" value="Phosphoenolpyruvate carboxylase 1"/>
    <property type="match status" value="1"/>
</dbReference>
<dbReference type="PROSITE" id="PS00781">
    <property type="entry name" value="PEPCASE_1"/>
    <property type="match status" value="1"/>
</dbReference>
<keyword evidence="6" id="KW-0460">Magnesium</keyword>
<dbReference type="GO" id="GO:0006099">
    <property type="term" value="P:tricarboxylic acid cycle"/>
    <property type="evidence" value="ECO:0007669"/>
    <property type="project" value="InterPro"/>
</dbReference>
<evidence type="ECO:0000256" key="6">
    <source>
        <dbReference type="ARBA" id="ARBA00022842"/>
    </source>
</evidence>
<protein>
    <recommendedName>
        <fullName evidence="4">phosphoenolpyruvate carboxylase</fullName>
        <ecNumber evidence="4">4.1.1.31</ecNumber>
    </recommendedName>
</protein>
<dbReference type="PANTHER" id="PTHR30523:SF6">
    <property type="entry name" value="PHOSPHOENOLPYRUVATE CARBOXYLASE"/>
    <property type="match status" value="1"/>
</dbReference>
<dbReference type="InterPro" id="IPR022805">
    <property type="entry name" value="PEP_COase_bac/pln-type"/>
</dbReference>
<evidence type="ECO:0000256" key="11">
    <source>
        <dbReference type="PROSITE-ProRule" id="PRU10112"/>
    </source>
</evidence>
<evidence type="ECO:0000256" key="4">
    <source>
        <dbReference type="ARBA" id="ARBA00012305"/>
    </source>
</evidence>
<dbReference type="PRINTS" id="PR00150">
    <property type="entry name" value="PEPCARBXLASE"/>
</dbReference>
<evidence type="ECO:0000256" key="3">
    <source>
        <dbReference type="ARBA" id="ARBA00008346"/>
    </source>
</evidence>
<keyword evidence="7" id="KW-0456">Lyase</keyword>
<comment type="caution">
    <text evidence="12">The sequence shown here is derived from an EMBL/GenBank/DDBJ whole genome shotgun (WGS) entry which is preliminary data.</text>
</comment>
<dbReference type="EMBL" id="AJWJ01000523">
    <property type="protein sequence ID" value="KAF2070225.1"/>
    <property type="molecule type" value="Genomic_DNA"/>
</dbReference>
<evidence type="ECO:0000256" key="5">
    <source>
        <dbReference type="ARBA" id="ARBA00022490"/>
    </source>
</evidence>
<dbReference type="OrthoDB" id="1365747at2759"/>
<dbReference type="InterPro" id="IPR021135">
    <property type="entry name" value="PEP_COase"/>
</dbReference>
<comment type="catalytic activity">
    <reaction evidence="9">
        <text>oxaloacetate + phosphate = phosphoenolpyruvate + hydrogencarbonate</text>
        <dbReference type="Rhea" id="RHEA:28370"/>
        <dbReference type="ChEBI" id="CHEBI:16452"/>
        <dbReference type="ChEBI" id="CHEBI:17544"/>
        <dbReference type="ChEBI" id="CHEBI:43474"/>
        <dbReference type="ChEBI" id="CHEBI:58702"/>
        <dbReference type="EC" id="4.1.1.31"/>
    </reaction>
</comment>
<reference evidence="12" key="1">
    <citation type="submission" date="2020-01" db="EMBL/GenBank/DDBJ databases">
        <title>Development of genomics and gene disruption for Polysphondylium violaceum indicates a role for the polyketide synthase stlB in stalk morphogenesis.</title>
        <authorList>
            <person name="Narita B."/>
            <person name="Kawabe Y."/>
            <person name="Kin K."/>
            <person name="Saito T."/>
            <person name="Gibbs R."/>
            <person name="Kuspa A."/>
            <person name="Muzny D."/>
            <person name="Queller D."/>
            <person name="Richards S."/>
            <person name="Strassman J."/>
            <person name="Sucgang R."/>
            <person name="Worley K."/>
            <person name="Schaap P."/>
        </authorList>
    </citation>
    <scope>NUCLEOTIDE SEQUENCE</scope>
    <source>
        <strain evidence="12">QSvi11</strain>
    </source>
</reference>
<dbReference type="InterPro" id="IPR033129">
    <property type="entry name" value="PEPCASE_His_AS"/>
</dbReference>
<dbReference type="PROSITE" id="PS00393">
    <property type="entry name" value="PEPCASE_2"/>
    <property type="match status" value="1"/>
</dbReference>
<comment type="subcellular location">
    <subcellularLocation>
        <location evidence="2">Cytoplasm</location>
    </subcellularLocation>
</comment>
<dbReference type="GO" id="GO:0008964">
    <property type="term" value="F:phosphoenolpyruvate carboxylase activity"/>
    <property type="evidence" value="ECO:0007669"/>
    <property type="project" value="UniProtKB-EC"/>
</dbReference>
<dbReference type="Gene3D" id="1.20.1440.90">
    <property type="entry name" value="Phosphoenolpyruvate/pyruvate domain"/>
    <property type="match status" value="1"/>
</dbReference>
<sequence length="916" mass="104610">MPDVGPYDFGTVAKDGLDKDIEMLRNILTKSIEKLEGSNVIDLVHSLLLTQQPNERTKEFMQNYIAKISSLSNTDALQVSRVLSHFLNLTNVAEQHHLIRSVRTAFLNSEELKYSCEEVFQSLLNEGLEKDKIYNAILEQNIELVLTAHPTQIMRRTIISKNNAINESLSQLEKTHLTSFEREEVENELIREICGSWLTDEIRRQKMNPEMEAQGGFAVMEQNLWHSVPRFTRILDRACKQYTGRTLPPEFVNVRFGSWMGGDRDGNQNVTHEVTKQVVYFSRWICASLYYREIDALLFELSMLKSTKKVQELAAKAAQRRASSKLKYLTTLYKEFKEGIPEKEVYRVIMAEIRDKMLFTKRKYEDLITGQAHANQYPINETYESASEVIEPLRACYDSLVEVGAEEVANGRLLDVLRRLTCFGLTLCKLDIRQEASRHTDAIDAITTYLGIGSYKEWDEKKRQEFLVQELCNKRPLIPSPLPCDANVQEVLDTFKAAAKLSPECLGAYVISMCQVPSDILAVHLLQKEMGNKKPQRVVPLFETIDDLERAPKTMENLFSIPWYMNIINGQQEIMLGYSDSAKDAGRLTSAWGLFVAQEILTKLCDQFKVKLTLFHGRGGTVARGGGPSYLAILSQPSGCPRIRITEQGEMINAHYSDPSMALRTLEVYTTATLKQTLLPPAPPTDKWRKIMDHMSKTSCNQYRAIVRDKPEFIRYFRSSTMQTEMVHLNIGSRPSKRNVQGGIESLRAIPWIFSFTQNRLILPVWLGVYEALKEANEQGWGEDLKDMNKNWPFFRTTIDLIEMVLMKADPQIASRYNELLVPFELQSFGEELVEKLNSTVDAILALTGHSTLQEENPLLQHFVSIRRAYIDPINYIQAEILRRLRSTHVDSQDPVLLDTLIITFNGISAGMKNTG</sequence>
<evidence type="ECO:0000256" key="8">
    <source>
        <dbReference type="ARBA" id="ARBA00023300"/>
    </source>
</evidence>
<dbReference type="NCBIfam" id="NF000584">
    <property type="entry name" value="PRK00009.1"/>
    <property type="match status" value="1"/>
</dbReference>
<proteinExistence type="inferred from homology"/>
<dbReference type="SUPFAM" id="SSF51621">
    <property type="entry name" value="Phosphoenolpyruvate/pyruvate domain"/>
    <property type="match status" value="1"/>
</dbReference>
<feature type="active site" evidence="10">
    <location>
        <position position="149"/>
    </location>
</feature>
<organism evidence="12 13">
    <name type="scientific">Polysphondylium violaceum</name>
    <dbReference type="NCBI Taxonomy" id="133409"/>
    <lineage>
        <taxon>Eukaryota</taxon>
        <taxon>Amoebozoa</taxon>
        <taxon>Evosea</taxon>
        <taxon>Eumycetozoa</taxon>
        <taxon>Dictyostelia</taxon>
        <taxon>Dictyosteliales</taxon>
        <taxon>Dictyosteliaceae</taxon>
        <taxon>Polysphondylium</taxon>
    </lineage>
</organism>
<comment type="similarity">
    <text evidence="3">Belongs to the PEPCase type 1 family.</text>
</comment>
<dbReference type="Proteomes" id="UP000695562">
    <property type="component" value="Unassembled WGS sequence"/>
</dbReference>
<dbReference type="AlphaFoldDB" id="A0A8J4PLL1"/>
<dbReference type="InterPro" id="IPR018129">
    <property type="entry name" value="PEP_COase_Lys_AS"/>
</dbReference>
<evidence type="ECO:0000256" key="7">
    <source>
        <dbReference type="ARBA" id="ARBA00023239"/>
    </source>
</evidence>
<dbReference type="GO" id="GO:0015977">
    <property type="term" value="P:carbon fixation"/>
    <property type="evidence" value="ECO:0007669"/>
    <property type="project" value="UniProtKB-KW"/>
</dbReference>
<evidence type="ECO:0000313" key="13">
    <source>
        <dbReference type="Proteomes" id="UP000695562"/>
    </source>
</evidence>
<keyword evidence="13" id="KW-1185">Reference proteome</keyword>
<evidence type="ECO:0000313" key="12">
    <source>
        <dbReference type="EMBL" id="KAF2070225.1"/>
    </source>
</evidence>
<dbReference type="EC" id="4.1.1.31" evidence="4"/>
<dbReference type="GO" id="GO:0005829">
    <property type="term" value="C:cytosol"/>
    <property type="evidence" value="ECO:0007669"/>
    <property type="project" value="TreeGrafter"/>
</dbReference>
<keyword evidence="5" id="KW-0963">Cytoplasm</keyword>
<evidence type="ECO:0000256" key="2">
    <source>
        <dbReference type="ARBA" id="ARBA00004496"/>
    </source>
</evidence>
<dbReference type="PANTHER" id="PTHR30523">
    <property type="entry name" value="PHOSPHOENOLPYRUVATE CARBOXYLASE"/>
    <property type="match status" value="1"/>
</dbReference>
<comment type="cofactor">
    <cofactor evidence="1">
        <name>Mg(2+)</name>
        <dbReference type="ChEBI" id="CHEBI:18420"/>
    </cofactor>
</comment>
<accession>A0A8J4PLL1</accession>
<keyword evidence="8" id="KW-0120">Carbon dioxide fixation</keyword>
<gene>
    <name evidence="12" type="ORF">CYY_008459</name>
</gene>